<accession>A0A090Z3H1</accession>
<comment type="caution">
    <text evidence="2">The sequence shown here is derived from an EMBL/GenBank/DDBJ whole genome shotgun (WGS) entry which is preliminary data.</text>
</comment>
<name>A0A090Z3H1_9BACI</name>
<dbReference type="AlphaFoldDB" id="A0A090Z3H1"/>
<evidence type="ECO:0000313" key="3">
    <source>
        <dbReference type="EMBL" id="RFT63869.1"/>
    </source>
</evidence>
<reference evidence="2 4" key="1">
    <citation type="submission" date="2014-04" db="EMBL/GenBank/DDBJ databases">
        <authorList>
            <person name="Bishop-Lilly K.A."/>
            <person name="Broomall S.M."/>
            <person name="Chain P.S."/>
            <person name="Chertkov O."/>
            <person name="Coyne S.R."/>
            <person name="Daligault H.E."/>
            <person name="Davenport K.W."/>
            <person name="Erkkila T."/>
            <person name="Frey K.G."/>
            <person name="Gibbons H.S."/>
            <person name="Gu W."/>
            <person name="Jaissle J."/>
            <person name="Johnson S.L."/>
            <person name="Koroleva G.I."/>
            <person name="Ladner J.T."/>
            <person name="Lo C.-C."/>
            <person name="Minogue T.D."/>
            <person name="Munk C."/>
            <person name="Palacios G.F."/>
            <person name="Redden C.L."/>
            <person name="Rosenzweig C.N."/>
            <person name="Scholz M.B."/>
            <person name="Teshima H."/>
            <person name="Xu Y."/>
        </authorList>
    </citation>
    <scope>NUCLEOTIDE SEQUENCE [LARGE SCALE GENOMIC DNA]</scope>
    <source>
        <strain evidence="2 4">BHP</strain>
    </source>
</reference>
<sequence>MKKGKGLLLPLLLATLLSACQQNDKEEAKSEGSEVMDTVQNIVGKKGFRGATVDDKTKIVDLEMVGNENENKLKQEINTQLKNQNIKPYTINVSQTSMTIAKIEDRWDMIYSLIYEELFKKNGYKDFSMKAYIELKQPILFAIYTPINSTDSDVREFGKKIEKEVDDLLKTPEAQKWIKNDAYTIEIYSRDKQKIN</sequence>
<dbReference type="EMBL" id="JMQC01000007">
    <property type="protein sequence ID" value="KFN04710.1"/>
    <property type="molecule type" value="Genomic_DNA"/>
</dbReference>
<evidence type="ECO:0000313" key="2">
    <source>
        <dbReference type="EMBL" id="KFN04710.1"/>
    </source>
</evidence>
<keyword evidence="5" id="KW-1185">Reference proteome</keyword>
<keyword evidence="1" id="KW-0732">Signal</keyword>
<organism evidence="2 4">
    <name type="scientific">Bacillus clarus</name>
    <dbReference type="NCBI Taxonomy" id="2338372"/>
    <lineage>
        <taxon>Bacteria</taxon>
        <taxon>Bacillati</taxon>
        <taxon>Bacillota</taxon>
        <taxon>Bacilli</taxon>
        <taxon>Bacillales</taxon>
        <taxon>Bacillaceae</taxon>
        <taxon>Bacillus</taxon>
        <taxon>Bacillus cereus group</taxon>
    </lineage>
</organism>
<evidence type="ECO:0000256" key="1">
    <source>
        <dbReference type="SAM" id="SignalP"/>
    </source>
</evidence>
<gene>
    <name evidence="3" type="ORF">D0U04_23655</name>
    <name evidence="2" type="ORF">DJ93_5935</name>
</gene>
<dbReference type="Pfam" id="PF13222">
    <property type="entry name" value="DUF4030"/>
    <property type="match status" value="1"/>
</dbReference>
<dbReference type="EMBL" id="QVOD01000042">
    <property type="protein sequence ID" value="RFT63869.1"/>
    <property type="molecule type" value="Genomic_DNA"/>
</dbReference>
<feature type="signal peptide" evidence="1">
    <location>
        <begin position="1"/>
        <end position="19"/>
    </location>
</feature>
<dbReference type="PROSITE" id="PS51257">
    <property type="entry name" value="PROKAR_LIPOPROTEIN"/>
    <property type="match status" value="1"/>
</dbReference>
<dbReference type="InterPro" id="IPR025108">
    <property type="entry name" value="DUF4030"/>
</dbReference>
<protein>
    <submittedName>
        <fullName evidence="3">DUF4030 domain-containing protein</fullName>
    </submittedName>
</protein>
<proteinExistence type="predicted"/>
<dbReference type="Proteomes" id="UP000029389">
    <property type="component" value="Unassembled WGS sequence"/>
</dbReference>
<feature type="chain" id="PRO_5039054033" evidence="1">
    <location>
        <begin position="20"/>
        <end position="196"/>
    </location>
</feature>
<evidence type="ECO:0000313" key="5">
    <source>
        <dbReference type="Proteomes" id="UP000264294"/>
    </source>
</evidence>
<reference evidence="3 5" key="2">
    <citation type="submission" date="2018-08" db="EMBL/GenBank/DDBJ databases">
        <title>Bacillus clarus sp. nov. strain PS00077A.</title>
        <authorList>
            <person name="Mendez Acevedo M."/>
            <person name="Carroll L."/>
            <person name="Mukherjee M."/>
            <person name="Wiedmann M."/>
            <person name="Kovac J."/>
        </authorList>
    </citation>
    <scope>NUCLEOTIDE SEQUENCE [LARGE SCALE GENOMIC DNA]</scope>
    <source>
        <strain evidence="3 5">PS00077A</strain>
    </source>
</reference>
<dbReference type="PATRIC" id="fig|1405.8.peg.105"/>
<dbReference type="Proteomes" id="UP000264294">
    <property type="component" value="Unassembled WGS sequence"/>
</dbReference>
<evidence type="ECO:0000313" key="4">
    <source>
        <dbReference type="Proteomes" id="UP000029389"/>
    </source>
</evidence>
<dbReference type="RefSeq" id="WP_042978701.1">
    <property type="nucleotide sequence ID" value="NZ_JMQC01000007.1"/>
</dbReference>